<dbReference type="AlphaFoldDB" id="V4KM63"/>
<evidence type="ECO:0000313" key="1">
    <source>
        <dbReference type="EMBL" id="ESQ38975.1"/>
    </source>
</evidence>
<dbReference type="Gramene" id="ESQ38975">
    <property type="protein sequence ID" value="ESQ38975"/>
    <property type="gene ID" value="EUTSA_v10001705mg"/>
</dbReference>
<evidence type="ECO:0000313" key="2">
    <source>
        <dbReference type="Proteomes" id="UP000030689"/>
    </source>
</evidence>
<dbReference type="EMBL" id="KI517481">
    <property type="protein sequence ID" value="ESQ38975.1"/>
    <property type="molecule type" value="Genomic_DNA"/>
</dbReference>
<gene>
    <name evidence="1" type="ORF">EUTSA_v10001705mg</name>
</gene>
<dbReference type="Proteomes" id="UP000030689">
    <property type="component" value="Unassembled WGS sequence"/>
</dbReference>
<accession>V4KM63</accession>
<name>V4KM63_EUTSA</name>
<reference evidence="1 2" key="1">
    <citation type="journal article" date="2013" name="Front. Plant Sci.">
        <title>The Reference Genome of the Halophytic Plant Eutrema salsugineum.</title>
        <authorList>
            <person name="Yang R."/>
            <person name="Jarvis D.E."/>
            <person name="Chen H."/>
            <person name="Beilstein M.A."/>
            <person name="Grimwood J."/>
            <person name="Jenkins J."/>
            <person name="Shu S."/>
            <person name="Prochnik S."/>
            <person name="Xin M."/>
            <person name="Ma C."/>
            <person name="Schmutz J."/>
            <person name="Wing R.A."/>
            <person name="Mitchell-Olds T."/>
            <person name="Schumaker K.S."/>
            <person name="Wang X."/>
        </authorList>
    </citation>
    <scope>NUCLEOTIDE SEQUENCE [LARGE SCALE GENOMIC DNA]</scope>
</reference>
<keyword evidence="2" id="KW-1185">Reference proteome</keyword>
<sequence>MDLLRSQRIRREENRWFDRRTESMGKRNIQAYYENTNKICQKRHTRDNQKEDEEENEDGNGFHCLGHFLSVDLNFGFSDMC</sequence>
<proteinExistence type="predicted"/>
<protein>
    <submittedName>
        <fullName evidence="1">Uncharacterized protein</fullName>
    </submittedName>
</protein>
<dbReference type="KEGG" id="eus:EUTSA_v10001705mg"/>
<organism evidence="1 2">
    <name type="scientific">Eutrema salsugineum</name>
    <name type="common">Saltwater cress</name>
    <name type="synonym">Sisymbrium salsugineum</name>
    <dbReference type="NCBI Taxonomy" id="72664"/>
    <lineage>
        <taxon>Eukaryota</taxon>
        <taxon>Viridiplantae</taxon>
        <taxon>Streptophyta</taxon>
        <taxon>Embryophyta</taxon>
        <taxon>Tracheophyta</taxon>
        <taxon>Spermatophyta</taxon>
        <taxon>Magnoliopsida</taxon>
        <taxon>eudicotyledons</taxon>
        <taxon>Gunneridae</taxon>
        <taxon>Pentapetalae</taxon>
        <taxon>rosids</taxon>
        <taxon>malvids</taxon>
        <taxon>Brassicales</taxon>
        <taxon>Brassicaceae</taxon>
        <taxon>Eutremeae</taxon>
        <taxon>Eutrema</taxon>
    </lineage>
</organism>